<sequence length="191" mass="22867">MMIKMKVMEDHLLLNNKETTMKMLKVHNLNLNNVKIMVKQDHLLDAMTVDKIFRIHNFSEAKKVAMASLEFEGYANVWWEEVNKKREKEDLAPIDTWEEMQEVMHTRLVPTHHKRGLFNKLTQLKQSYKSVEEYYKEMHMTMMSANVDEREEQTMARFLNGLNIPVKRIVEFLPYKNMVELLHQATRAERQ</sequence>
<accession>A0AAD8PI58</accession>
<comment type="caution">
    <text evidence="2">The sequence shown here is derived from an EMBL/GenBank/DDBJ whole genome shotgun (WGS) entry which is preliminary data.</text>
</comment>
<dbReference type="Pfam" id="PF03732">
    <property type="entry name" value="Retrotrans_gag"/>
    <property type="match status" value="1"/>
</dbReference>
<gene>
    <name evidence="2" type="ORF">QYE76_037317</name>
</gene>
<name>A0AAD8PI58_LOLMU</name>
<dbReference type="PANTHER" id="PTHR35046">
    <property type="entry name" value="ZINC KNUCKLE (CCHC-TYPE) FAMILY PROTEIN"/>
    <property type="match status" value="1"/>
</dbReference>
<dbReference type="InterPro" id="IPR005162">
    <property type="entry name" value="Retrotrans_gag_dom"/>
</dbReference>
<protein>
    <recommendedName>
        <fullName evidence="1">Retrotransposon gag domain-containing protein</fullName>
    </recommendedName>
</protein>
<feature type="domain" description="Retrotransposon gag" evidence="1">
    <location>
        <begin position="66"/>
        <end position="163"/>
    </location>
</feature>
<dbReference type="AlphaFoldDB" id="A0AAD8PI58"/>
<evidence type="ECO:0000313" key="3">
    <source>
        <dbReference type="Proteomes" id="UP001231189"/>
    </source>
</evidence>
<feature type="non-terminal residue" evidence="2">
    <location>
        <position position="1"/>
    </location>
</feature>
<reference evidence="2" key="1">
    <citation type="submission" date="2023-07" db="EMBL/GenBank/DDBJ databases">
        <title>A chromosome-level genome assembly of Lolium multiflorum.</title>
        <authorList>
            <person name="Chen Y."/>
            <person name="Copetti D."/>
            <person name="Kolliker R."/>
            <person name="Studer B."/>
        </authorList>
    </citation>
    <scope>NUCLEOTIDE SEQUENCE</scope>
    <source>
        <strain evidence="2">02402/16</strain>
        <tissue evidence="2">Leaf</tissue>
    </source>
</reference>
<dbReference type="PANTHER" id="PTHR35046:SF9">
    <property type="entry name" value="RNA-DIRECTED DNA POLYMERASE"/>
    <property type="match status" value="1"/>
</dbReference>
<dbReference type="EMBL" id="JAUUTY010001108">
    <property type="protein sequence ID" value="KAK1561531.1"/>
    <property type="molecule type" value="Genomic_DNA"/>
</dbReference>
<evidence type="ECO:0000313" key="2">
    <source>
        <dbReference type="EMBL" id="KAK1561531.1"/>
    </source>
</evidence>
<dbReference type="Proteomes" id="UP001231189">
    <property type="component" value="Unassembled WGS sequence"/>
</dbReference>
<keyword evidence="3" id="KW-1185">Reference proteome</keyword>
<proteinExistence type="predicted"/>
<organism evidence="2 3">
    <name type="scientific">Lolium multiflorum</name>
    <name type="common">Italian ryegrass</name>
    <name type="synonym">Lolium perenne subsp. multiflorum</name>
    <dbReference type="NCBI Taxonomy" id="4521"/>
    <lineage>
        <taxon>Eukaryota</taxon>
        <taxon>Viridiplantae</taxon>
        <taxon>Streptophyta</taxon>
        <taxon>Embryophyta</taxon>
        <taxon>Tracheophyta</taxon>
        <taxon>Spermatophyta</taxon>
        <taxon>Magnoliopsida</taxon>
        <taxon>Liliopsida</taxon>
        <taxon>Poales</taxon>
        <taxon>Poaceae</taxon>
        <taxon>BOP clade</taxon>
        <taxon>Pooideae</taxon>
        <taxon>Poodae</taxon>
        <taxon>Poeae</taxon>
        <taxon>Poeae Chloroplast Group 2 (Poeae type)</taxon>
        <taxon>Loliodinae</taxon>
        <taxon>Loliinae</taxon>
        <taxon>Lolium</taxon>
    </lineage>
</organism>
<evidence type="ECO:0000259" key="1">
    <source>
        <dbReference type="Pfam" id="PF03732"/>
    </source>
</evidence>